<evidence type="ECO:0000313" key="13">
    <source>
        <dbReference type="EMBL" id="ADN01969.1"/>
    </source>
</evidence>
<comment type="subunit">
    <text evidence="9">Monomer.</text>
</comment>
<dbReference type="GO" id="GO:0006420">
    <property type="term" value="P:arginyl-tRNA aminoacylation"/>
    <property type="evidence" value="ECO:0007669"/>
    <property type="project" value="UniProtKB-UniRule"/>
</dbReference>
<dbReference type="CDD" id="cd00671">
    <property type="entry name" value="ArgRS_core"/>
    <property type="match status" value="1"/>
</dbReference>
<dbReference type="PaxDb" id="665571-STHERM_c10230"/>
<evidence type="ECO:0000256" key="3">
    <source>
        <dbReference type="ARBA" id="ARBA00022598"/>
    </source>
</evidence>
<dbReference type="PANTHER" id="PTHR11956">
    <property type="entry name" value="ARGINYL-TRNA SYNTHETASE"/>
    <property type="match status" value="1"/>
</dbReference>
<dbReference type="AlphaFoldDB" id="E0RSI2"/>
<name>E0RSI2_WINT6</name>
<dbReference type="InterPro" id="IPR014729">
    <property type="entry name" value="Rossmann-like_a/b/a_fold"/>
</dbReference>
<proteinExistence type="inferred from homology"/>
<dbReference type="SMART" id="SM01016">
    <property type="entry name" value="Arg_tRNA_synt_N"/>
    <property type="match status" value="1"/>
</dbReference>
<evidence type="ECO:0000256" key="2">
    <source>
        <dbReference type="ARBA" id="ARBA00022490"/>
    </source>
</evidence>
<evidence type="ECO:0000256" key="9">
    <source>
        <dbReference type="HAMAP-Rule" id="MF_00123"/>
    </source>
</evidence>
<dbReference type="Gene3D" id="3.30.1360.70">
    <property type="entry name" value="Arginyl tRNA synthetase N-terminal domain"/>
    <property type="match status" value="1"/>
</dbReference>
<dbReference type="GO" id="GO:0004814">
    <property type="term" value="F:arginine-tRNA ligase activity"/>
    <property type="evidence" value="ECO:0007669"/>
    <property type="project" value="UniProtKB-UniRule"/>
</dbReference>
<comment type="subcellular location">
    <subcellularLocation>
        <location evidence="9">Cytoplasm</location>
    </subcellularLocation>
</comment>
<dbReference type="Pfam" id="PF05746">
    <property type="entry name" value="DALR_1"/>
    <property type="match status" value="1"/>
</dbReference>
<dbReference type="FunFam" id="1.10.730.10:FF:000006">
    <property type="entry name" value="Arginyl-tRNA synthetase 2, mitochondrial"/>
    <property type="match status" value="1"/>
</dbReference>
<feature type="short sequence motif" description="'HIGH' region" evidence="9">
    <location>
        <begin position="134"/>
        <end position="144"/>
    </location>
</feature>
<dbReference type="HAMAP" id="MF_00123">
    <property type="entry name" value="Arg_tRNA_synth"/>
    <property type="match status" value="1"/>
</dbReference>
<feature type="domain" description="DALR anticodon binding" evidence="11">
    <location>
        <begin position="468"/>
        <end position="587"/>
    </location>
</feature>
<dbReference type="EMBL" id="CP001698">
    <property type="protein sequence ID" value="ADN01969.1"/>
    <property type="molecule type" value="Genomic_DNA"/>
</dbReference>
<evidence type="ECO:0000256" key="8">
    <source>
        <dbReference type="ARBA" id="ARBA00049339"/>
    </source>
</evidence>
<comment type="similarity">
    <text evidence="1 9 10">Belongs to the class-I aminoacyl-tRNA synthetase family.</text>
</comment>
<reference key="1">
    <citation type="submission" date="2009-08" db="EMBL/GenBank/DDBJ databases">
        <title>The genome sequence of Spirochaeta thermophila DSM6192.</title>
        <authorList>
            <person name="Angelov A."/>
            <person name="Mientus M."/>
            <person name="Wittenberg S."/>
            <person name="Lehmann R."/>
            <person name="Liesegang H."/>
            <person name="Daniel R."/>
            <person name="Liebl W."/>
        </authorList>
    </citation>
    <scope>NUCLEOTIDE SEQUENCE</scope>
    <source>
        <strain>DSM 6192</strain>
    </source>
</reference>
<dbReference type="InterPro" id="IPR005148">
    <property type="entry name" value="Arg-tRNA-synth_N"/>
</dbReference>
<dbReference type="Gene3D" id="1.10.730.10">
    <property type="entry name" value="Isoleucyl-tRNA Synthetase, Domain 1"/>
    <property type="match status" value="1"/>
</dbReference>
<dbReference type="PANTHER" id="PTHR11956:SF5">
    <property type="entry name" value="ARGININE--TRNA LIGASE, CYTOPLASMIC"/>
    <property type="match status" value="1"/>
</dbReference>
<keyword evidence="6 9" id="KW-0648">Protein biosynthesis</keyword>
<dbReference type="SUPFAM" id="SSF47323">
    <property type="entry name" value="Anticodon-binding domain of a subclass of class I aminoacyl-tRNA synthetases"/>
    <property type="match status" value="1"/>
</dbReference>
<organism evidence="13 14">
    <name type="scientific">Winmispira thermophila (strain ATCC 49972 / DSM 6192 / RI 19.B1)</name>
    <name type="common">Spirochaeta thermophila</name>
    <dbReference type="NCBI Taxonomy" id="665571"/>
    <lineage>
        <taxon>Bacteria</taxon>
        <taxon>Pseudomonadati</taxon>
        <taxon>Spirochaetota</taxon>
        <taxon>Spirochaetia</taxon>
        <taxon>Winmispirales</taxon>
        <taxon>Winmispiraceae</taxon>
        <taxon>Winmispira</taxon>
    </lineage>
</organism>
<protein>
    <recommendedName>
        <fullName evidence="9">Arginine--tRNA ligase</fullName>
        <ecNumber evidence="9">6.1.1.19</ecNumber>
    </recommendedName>
    <alternativeName>
        <fullName evidence="9">Arginyl-tRNA synthetase</fullName>
        <shortName evidence="9">ArgRS</shortName>
    </alternativeName>
</protein>
<dbReference type="PROSITE" id="PS00178">
    <property type="entry name" value="AA_TRNA_LIGASE_I"/>
    <property type="match status" value="1"/>
</dbReference>
<evidence type="ECO:0000256" key="4">
    <source>
        <dbReference type="ARBA" id="ARBA00022741"/>
    </source>
</evidence>
<keyword evidence="2 9" id="KW-0963">Cytoplasm</keyword>
<evidence type="ECO:0000259" key="12">
    <source>
        <dbReference type="SMART" id="SM01016"/>
    </source>
</evidence>
<dbReference type="InterPro" id="IPR001278">
    <property type="entry name" value="Arg-tRNA-ligase"/>
</dbReference>
<evidence type="ECO:0000256" key="5">
    <source>
        <dbReference type="ARBA" id="ARBA00022840"/>
    </source>
</evidence>
<accession>E0RSI2</accession>
<sequence length="587" mass="66552">MREWALTKLKREWTERIRTVLLDLAREKGLLLDEVGLVAQRPPSSQFGDVAFPLFGFAKVFRTAPQKIAEEVVARLLPEGAVRKIEGAGGYVNLFLDREAFALSVLSDIAHAGPGYGAGTLHQDKRIMVEFSCPNTNKPLHLGHMRNNILGESVSRILASQGADVLKVNLINDRGIHICKSMLAYKKFGEGKTPEEVGKKPDHFVGDFYVKFNEWAKEDSTAEEQARRMLRAWEDGDAEVRALWEKMNRWAIEGIEQTYRRTGISFDKIYYESDTYLLGRDLVLKGLEDGVFYQEEDGSVWVDLSEIGLDKKVLLRSDGTSLYLTQDLGTAVARYQDWAFDLLIYVVASEQNYHFRVLFYVLEKLGFSWAKNLYHLSYGMVNLPEGKMKSREGTVVDADDLLDRLVEMAREEIREKGRVDEVEDIDRTAEAIALGALHYFLLQVSPNKDMIFNPKESLSLTGNTGPYLQYMGARICSMERKADPSLVVPVEEVPTAELVDDASWELIVLLSQFPEVVESAAREYNPSLVIGFLYELGKTFSSFYHDNPIITHPNKDTARARLALARGIRQVLENGFRLVNIPFLERM</sequence>
<evidence type="ECO:0000259" key="11">
    <source>
        <dbReference type="SMART" id="SM00836"/>
    </source>
</evidence>
<dbReference type="PRINTS" id="PR01038">
    <property type="entry name" value="TRNASYNTHARG"/>
</dbReference>
<dbReference type="InterPro" id="IPR009080">
    <property type="entry name" value="tRNAsynth_Ia_anticodon-bd"/>
</dbReference>
<dbReference type="GO" id="GO:0005737">
    <property type="term" value="C:cytoplasm"/>
    <property type="evidence" value="ECO:0007669"/>
    <property type="project" value="UniProtKB-SubCell"/>
</dbReference>
<dbReference type="SUPFAM" id="SSF55190">
    <property type="entry name" value="Arginyl-tRNA synthetase (ArgRS), N-terminal 'additional' domain"/>
    <property type="match status" value="1"/>
</dbReference>
<keyword evidence="3 9" id="KW-0436">Ligase</keyword>
<dbReference type="eggNOG" id="COG0018">
    <property type="taxonomic scope" value="Bacteria"/>
</dbReference>
<dbReference type="RefSeq" id="WP_013313810.1">
    <property type="nucleotide sequence ID" value="NC_014484.1"/>
</dbReference>
<feature type="domain" description="Arginyl tRNA synthetase N-terminal" evidence="12">
    <location>
        <begin position="11"/>
        <end position="96"/>
    </location>
</feature>
<dbReference type="KEGG" id="sta:STHERM_c10230"/>
<keyword evidence="5 9" id="KW-0067">ATP-binding</keyword>
<reference evidence="13 14" key="2">
    <citation type="journal article" date="2010" name="J. Bacteriol.">
        <title>Genome sequence of the polysaccharide-degrading, thermophilic anaerobe Spirochaeta thermophila DSM 6192.</title>
        <authorList>
            <person name="Angelov A."/>
            <person name="Liebl S."/>
            <person name="Ballschmiter M."/>
            <person name="Bomeke M."/>
            <person name="Lehmann R."/>
            <person name="Liesegang H."/>
            <person name="Daniel R."/>
            <person name="Liebl W."/>
        </authorList>
    </citation>
    <scope>NUCLEOTIDE SEQUENCE [LARGE SCALE GENOMIC DNA]</scope>
    <source>
        <strain evidence="14">ATCC 49972 / DSM 6192 / RI 19.B1</strain>
    </source>
</reference>
<dbReference type="SUPFAM" id="SSF52374">
    <property type="entry name" value="Nucleotidylyl transferase"/>
    <property type="match status" value="1"/>
</dbReference>
<evidence type="ECO:0000256" key="1">
    <source>
        <dbReference type="ARBA" id="ARBA00005594"/>
    </source>
</evidence>
<dbReference type="Gene3D" id="3.40.50.620">
    <property type="entry name" value="HUPs"/>
    <property type="match status" value="1"/>
</dbReference>
<gene>
    <name evidence="9" type="primary">argS</name>
    <name evidence="13" type="ordered locus">STHERM_c10230</name>
</gene>
<dbReference type="InterPro" id="IPR001412">
    <property type="entry name" value="aa-tRNA-synth_I_CS"/>
</dbReference>
<evidence type="ECO:0000313" key="14">
    <source>
        <dbReference type="Proteomes" id="UP000001296"/>
    </source>
</evidence>
<dbReference type="GO" id="GO:0005524">
    <property type="term" value="F:ATP binding"/>
    <property type="evidence" value="ECO:0007669"/>
    <property type="project" value="UniProtKB-UniRule"/>
</dbReference>
<dbReference type="Pfam" id="PF03485">
    <property type="entry name" value="Arg_tRNA_synt_N"/>
    <property type="match status" value="1"/>
</dbReference>
<dbReference type="Pfam" id="PF00750">
    <property type="entry name" value="tRNA-synt_1d"/>
    <property type="match status" value="1"/>
</dbReference>
<dbReference type="EC" id="6.1.1.19" evidence="9"/>
<dbReference type="Proteomes" id="UP000001296">
    <property type="component" value="Chromosome"/>
</dbReference>
<dbReference type="InterPro" id="IPR036695">
    <property type="entry name" value="Arg-tRNA-synth_N_sf"/>
</dbReference>
<dbReference type="InterPro" id="IPR008909">
    <property type="entry name" value="DALR_anticod-bd"/>
</dbReference>
<dbReference type="NCBIfam" id="TIGR00456">
    <property type="entry name" value="argS"/>
    <property type="match status" value="1"/>
</dbReference>
<evidence type="ECO:0000256" key="6">
    <source>
        <dbReference type="ARBA" id="ARBA00022917"/>
    </source>
</evidence>
<comment type="catalytic activity">
    <reaction evidence="8 9">
        <text>tRNA(Arg) + L-arginine + ATP = L-arginyl-tRNA(Arg) + AMP + diphosphate</text>
        <dbReference type="Rhea" id="RHEA:20301"/>
        <dbReference type="Rhea" id="RHEA-COMP:9658"/>
        <dbReference type="Rhea" id="RHEA-COMP:9673"/>
        <dbReference type="ChEBI" id="CHEBI:30616"/>
        <dbReference type="ChEBI" id="CHEBI:32682"/>
        <dbReference type="ChEBI" id="CHEBI:33019"/>
        <dbReference type="ChEBI" id="CHEBI:78442"/>
        <dbReference type="ChEBI" id="CHEBI:78513"/>
        <dbReference type="ChEBI" id="CHEBI:456215"/>
        <dbReference type="EC" id="6.1.1.19"/>
    </reaction>
</comment>
<dbReference type="InterPro" id="IPR035684">
    <property type="entry name" value="ArgRS_core"/>
</dbReference>
<evidence type="ECO:0000256" key="7">
    <source>
        <dbReference type="ARBA" id="ARBA00023146"/>
    </source>
</evidence>
<dbReference type="SMART" id="SM00836">
    <property type="entry name" value="DALR_1"/>
    <property type="match status" value="1"/>
</dbReference>
<evidence type="ECO:0000256" key="10">
    <source>
        <dbReference type="RuleBase" id="RU363038"/>
    </source>
</evidence>
<keyword evidence="4 9" id="KW-0547">Nucleotide-binding</keyword>
<keyword evidence="7 9" id="KW-0030">Aminoacyl-tRNA synthetase</keyword>
<dbReference type="HOGENOM" id="CLU_006406_6_1_12"/>